<evidence type="ECO:0000256" key="3">
    <source>
        <dbReference type="SAM" id="MobiDB-lite"/>
    </source>
</evidence>
<evidence type="ECO:0000256" key="2">
    <source>
        <dbReference type="ARBA" id="ARBA00023239"/>
    </source>
</evidence>
<feature type="compositionally biased region" description="Low complexity" evidence="3">
    <location>
        <begin position="205"/>
        <end position="217"/>
    </location>
</feature>
<reference evidence="6 7" key="1">
    <citation type="submission" date="2022-09" db="EMBL/GenBank/DDBJ databases">
        <authorList>
            <person name="Palmer J.M."/>
        </authorList>
    </citation>
    <scope>NUCLEOTIDE SEQUENCE [LARGE SCALE GENOMIC DNA]</scope>
    <source>
        <strain evidence="6 7">DSM 7382</strain>
    </source>
</reference>
<feature type="chain" id="PRO_5043979237" description="Alginate lyase domain-containing protein" evidence="4">
    <location>
        <begin position="21"/>
        <end position="625"/>
    </location>
</feature>
<dbReference type="EMBL" id="JASBNA010000002">
    <property type="protein sequence ID" value="KAK7694544.1"/>
    <property type="molecule type" value="Genomic_DNA"/>
</dbReference>
<proteinExistence type="predicted"/>
<dbReference type="InterPro" id="IPR008929">
    <property type="entry name" value="Chondroitin_lyas"/>
</dbReference>
<dbReference type="InterPro" id="IPR008397">
    <property type="entry name" value="Alginate_lyase_dom"/>
</dbReference>
<dbReference type="GO" id="GO:0042597">
    <property type="term" value="C:periplasmic space"/>
    <property type="evidence" value="ECO:0007669"/>
    <property type="project" value="InterPro"/>
</dbReference>
<dbReference type="SUPFAM" id="SSF48230">
    <property type="entry name" value="Chondroitin AC/alginate lyase"/>
    <property type="match status" value="1"/>
</dbReference>
<feature type="domain" description="Alginate lyase" evidence="5">
    <location>
        <begin position="215"/>
        <end position="491"/>
    </location>
</feature>
<keyword evidence="2" id="KW-0456">Lyase</keyword>
<dbReference type="Pfam" id="PF05426">
    <property type="entry name" value="Alginate_lyase"/>
    <property type="match status" value="1"/>
</dbReference>
<feature type="compositionally biased region" description="Polar residues" evidence="3">
    <location>
        <begin position="229"/>
        <end position="240"/>
    </location>
</feature>
<organism evidence="6 7">
    <name type="scientific">Cerrena zonata</name>
    <dbReference type="NCBI Taxonomy" id="2478898"/>
    <lineage>
        <taxon>Eukaryota</taxon>
        <taxon>Fungi</taxon>
        <taxon>Dikarya</taxon>
        <taxon>Basidiomycota</taxon>
        <taxon>Agaricomycotina</taxon>
        <taxon>Agaricomycetes</taxon>
        <taxon>Polyporales</taxon>
        <taxon>Cerrenaceae</taxon>
        <taxon>Cerrena</taxon>
    </lineage>
</organism>
<feature type="region of interest" description="Disordered" evidence="3">
    <location>
        <begin position="173"/>
        <end position="240"/>
    </location>
</feature>
<feature type="compositionally biased region" description="Polar residues" evidence="3">
    <location>
        <begin position="192"/>
        <end position="204"/>
    </location>
</feature>
<dbReference type="AlphaFoldDB" id="A0AAW0GRT5"/>
<dbReference type="Proteomes" id="UP001385951">
    <property type="component" value="Unassembled WGS sequence"/>
</dbReference>
<evidence type="ECO:0000313" key="7">
    <source>
        <dbReference type="Proteomes" id="UP001385951"/>
    </source>
</evidence>
<protein>
    <recommendedName>
        <fullName evidence="5">Alginate lyase domain-containing protein</fullName>
    </recommendedName>
</protein>
<evidence type="ECO:0000256" key="4">
    <source>
        <dbReference type="SAM" id="SignalP"/>
    </source>
</evidence>
<feature type="signal peptide" evidence="4">
    <location>
        <begin position="1"/>
        <end position="20"/>
    </location>
</feature>
<dbReference type="Gene3D" id="1.50.10.100">
    <property type="entry name" value="Chondroitin AC/alginate lyase"/>
    <property type="match status" value="2"/>
</dbReference>
<comment type="caution">
    <text evidence="6">The sequence shown here is derived from an EMBL/GenBank/DDBJ whole genome shotgun (WGS) entry which is preliminary data.</text>
</comment>
<evidence type="ECO:0000313" key="6">
    <source>
        <dbReference type="EMBL" id="KAK7694544.1"/>
    </source>
</evidence>
<feature type="compositionally biased region" description="Polar residues" evidence="3">
    <location>
        <begin position="131"/>
        <end position="144"/>
    </location>
</feature>
<feature type="compositionally biased region" description="Pro residues" evidence="3">
    <location>
        <begin position="181"/>
        <end position="190"/>
    </location>
</feature>
<feature type="region of interest" description="Disordered" evidence="3">
    <location>
        <begin position="547"/>
        <end position="566"/>
    </location>
</feature>
<name>A0AAW0GRT5_9APHY</name>
<dbReference type="GO" id="GO:0016829">
    <property type="term" value="F:lyase activity"/>
    <property type="evidence" value="ECO:0007669"/>
    <property type="project" value="UniProtKB-KW"/>
</dbReference>
<accession>A0AAW0GRT5</accession>
<gene>
    <name evidence="6" type="ORF">QCA50_001730</name>
</gene>
<feature type="region of interest" description="Disordered" evidence="3">
    <location>
        <begin position="101"/>
        <end position="151"/>
    </location>
</feature>
<keyword evidence="1 4" id="KW-0732">Signal</keyword>
<keyword evidence="7" id="KW-1185">Reference proteome</keyword>
<feature type="compositionally biased region" description="Acidic residues" evidence="3">
    <location>
        <begin position="120"/>
        <end position="129"/>
    </location>
</feature>
<sequence length="625" mass="67912">MSFSTLRVLAVLAVVKAGLAAEPNDWVNVDYVLKHVGDGATAQAQNTIVSKAGSTAQEGPWTVLPKAGIKPPSGDIHDYLSWAPYHWPNCNWCGKGSQQIANPNGTRPDNGEDNGYSPYEDQDPYEDDNGSAIQGRSNVHQSPHSDYGFHRGMRRVRRSILGHYEVRDIDVPVPIIDDPPASVPVPPPSVPGTKTSHAPTSTKGQAPAATAAPAQNASKPKNSGKDSKCTPSPTKSLAPSATWTTCPYVVRDGQVNPDVRNLPGSQAAQNMPQSVLFNTLAYAFQKSSANSKNVAKFIDAFFLTSSTGMNPNMNFGQQVRGPGADHQKGTFTGPLDMRALVKIVNSIQILKALKSPDWTTARDQAFMKWMKTYVNWLKTSDIGKELAGKANNHFSFYVSQLSAAQIYIGDTDGAAKTVKDYFNNQFKDQIAQSGEQPFEAVRTRPYHYRAFNLEAVITNAKIADQLGFDVWTSKSKYGATIQTAVDYAMKQDPDGEEVSDLIAHVAAVAAAYGDPKGKYKAFLQKNKSNYQSQSFWFYDQTDALPNSPAAASKHKRDAGDALTQGTNDTMVGAEGMVASMEGIIPFECPTVFANDAEKQVEIEDGLFVTCDQLAPYYKLPVLSDM</sequence>
<evidence type="ECO:0000259" key="5">
    <source>
        <dbReference type="Pfam" id="PF05426"/>
    </source>
</evidence>
<evidence type="ECO:0000256" key="1">
    <source>
        <dbReference type="ARBA" id="ARBA00022729"/>
    </source>
</evidence>